<dbReference type="EMBL" id="JBFOLJ010000001">
    <property type="protein sequence ID" value="KAL2559323.1"/>
    <property type="molecule type" value="Genomic_DNA"/>
</dbReference>
<evidence type="ECO:0000313" key="2">
    <source>
        <dbReference type="Proteomes" id="UP001604277"/>
    </source>
</evidence>
<dbReference type="Proteomes" id="UP001604277">
    <property type="component" value="Unassembled WGS sequence"/>
</dbReference>
<evidence type="ECO:0000313" key="1">
    <source>
        <dbReference type="EMBL" id="KAL2559323.1"/>
    </source>
</evidence>
<reference evidence="2" key="1">
    <citation type="submission" date="2024-07" db="EMBL/GenBank/DDBJ databases">
        <title>Two chromosome-level genome assemblies of Korean endemic species Abeliophyllum distichum and Forsythia ovata (Oleaceae).</title>
        <authorList>
            <person name="Jang H."/>
        </authorList>
    </citation>
    <scope>NUCLEOTIDE SEQUENCE [LARGE SCALE GENOMIC DNA]</scope>
</reference>
<keyword evidence="2" id="KW-1185">Reference proteome</keyword>
<organism evidence="1 2">
    <name type="scientific">Forsythia ovata</name>
    <dbReference type="NCBI Taxonomy" id="205694"/>
    <lineage>
        <taxon>Eukaryota</taxon>
        <taxon>Viridiplantae</taxon>
        <taxon>Streptophyta</taxon>
        <taxon>Embryophyta</taxon>
        <taxon>Tracheophyta</taxon>
        <taxon>Spermatophyta</taxon>
        <taxon>Magnoliopsida</taxon>
        <taxon>eudicotyledons</taxon>
        <taxon>Gunneridae</taxon>
        <taxon>Pentapetalae</taxon>
        <taxon>asterids</taxon>
        <taxon>lamiids</taxon>
        <taxon>Lamiales</taxon>
        <taxon>Oleaceae</taxon>
        <taxon>Forsythieae</taxon>
        <taxon>Forsythia</taxon>
    </lineage>
</organism>
<proteinExistence type="predicted"/>
<protein>
    <submittedName>
        <fullName evidence="1">Uncharacterized protein</fullName>
    </submittedName>
</protein>
<comment type="caution">
    <text evidence="1">The sequence shown here is derived from an EMBL/GenBank/DDBJ whole genome shotgun (WGS) entry which is preliminary data.</text>
</comment>
<accession>A0ABD1XEJ6</accession>
<name>A0ABD1XEJ6_9LAMI</name>
<dbReference type="AlphaFoldDB" id="A0ABD1XEJ6"/>
<sequence>MASNSSSWLSNDLKGLIIVSLLLDNDRLHNYRLNTGFTDKKRGDVPLKITSRGHTSHSGASDVYHTGDEGVAFWNILEVLLIGPNSPFSHLFCLLRQWKNNHSFLRACTFSRIKHHSCYFLWYA</sequence>
<gene>
    <name evidence="1" type="ORF">Fot_04062</name>
</gene>